<feature type="transmembrane region" description="Helical" evidence="1">
    <location>
        <begin position="245"/>
        <end position="267"/>
    </location>
</feature>
<proteinExistence type="predicted"/>
<protein>
    <recommendedName>
        <fullName evidence="4">DUF4064 domain-containing protein</fullName>
    </recommendedName>
</protein>
<organism evidence="2 3">
    <name type="scientific">Nocardioides baekrokdamisoli</name>
    <dbReference type="NCBI Taxonomy" id="1804624"/>
    <lineage>
        <taxon>Bacteria</taxon>
        <taxon>Bacillati</taxon>
        <taxon>Actinomycetota</taxon>
        <taxon>Actinomycetes</taxon>
        <taxon>Propionibacteriales</taxon>
        <taxon>Nocardioidaceae</taxon>
        <taxon>Nocardioides</taxon>
    </lineage>
</organism>
<dbReference type="Proteomes" id="UP000271573">
    <property type="component" value="Chromosome"/>
</dbReference>
<dbReference type="RefSeq" id="WP_125568306.1">
    <property type="nucleotide sequence ID" value="NZ_AP019307.1"/>
</dbReference>
<accession>A0A3G9J2P3</accession>
<feature type="transmembrane region" description="Helical" evidence="1">
    <location>
        <begin position="189"/>
        <end position="215"/>
    </location>
</feature>
<sequence length="324" mass="32982">MPAPQPPVVRAATALIVVSAVLTVIKAVSTLRNIGSMETVAALNKALSMGWAKSSHLSVTTLQDLLRVSANISAVLAAAVAVLAIFASRGSRQSRIALAVLALPILIVCLMASGFAGLGMLVGIGLLWSRNAAPWFAGEAAVAPRVSSPPTVPARTSPPGYSYPAPLPPPPAAMSATQPPRPSRVTYSAVVAIVLSSLAAIGGLLSGIGLVALLAQPDLRQSVVDRTQALQMSVSLSDLNRELPFAAIAAAVIVILGLAGVLAGVLVLRGSPQARIALIVLSAISAVISVLMITSVISIIWLAGAVSVLLGLGASDSAEWFKQR</sequence>
<name>A0A3G9J2P3_9ACTN</name>
<gene>
    <name evidence="2" type="ORF">Back2_15560</name>
</gene>
<feature type="transmembrane region" description="Helical" evidence="1">
    <location>
        <begin position="279"/>
        <end position="312"/>
    </location>
</feature>
<reference evidence="2 3" key="1">
    <citation type="submission" date="2018-11" db="EMBL/GenBank/DDBJ databases">
        <title>Complete genome sequence of Nocardioides baekrokdamisoli strain KCTC 39748.</title>
        <authorList>
            <person name="Kang S.W."/>
            <person name="Lee K.C."/>
            <person name="Kim K.K."/>
            <person name="Kim J.S."/>
            <person name="Kim D.S."/>
            <person name="Ko S.H."/>
            <person name="Yang S.H."/>
            <person name="Shin Y.K."/>
            <person name="Lee J.S."/>
        </authorList>
    </citation>
    <scope>NUCLEOTIDE SEQUENCE [LARGE SCALE GENOMIC DNA]</scope>
    <source>
        <strain evidence="2 3">KCTC 39748</strain>
    </source>
</reference>
<dbReference type="AlphaFoldDB" id="A0A3G9J2P3"/>
<evidence type="ECO:0000256" key="1">
    <source>
        <dbReference type="SAM" id="Phobius"/>
    </source>
</evidence>
<keyword evidence="1" id="KW-1133">Transmembrane helix</keyword>
<evidence type="ECO:0008006" key="4">
    <source>
        <dbReference type="Google" id="ProtNLM"/>
    </source>
</evidence>
<evidence type="ECO:0000313" key="3">
    <source>
        <dbReference type="Proteomes" id="UP000271573"/>
    </source>
</evidence>
<keyword evidence="1" id="KW-0812">Transmembrane</keyword>
<dbReference type="EMBL" id="AP019307">
    <property type="protein sequence ID" value="BBH17269.1"/>
    <property type="molecule type" value="Genomic_DNA"/>
</dbReference>
<keyword evidence="1" id="KW-0472">Membrane</keyword>
<dbReference type="KEGG" id="nbe:Back2_15560"/>
<feature type="transmembrane region" description="Helical" evidence="1">
    <location>
        <begin position="65"/>
        <end position="86"/>
    </location>
</feature>
<feature type="transmembrane region" description="Helical" evidence="1">
    <location>
        <begin position="98"/>
        <end position="128"/>
    </location>
</feature>
<keyword evidence="3" id="KW-1185">Reference proteome</keyword>
<evidence type="ECO:0000313" key="2">
    <source>
        <dbReference type="EMBL" id="BBH17269.1"/>
    </source>
</evidence>